<protein>
    <submittedName>
        <fullName evidence="10">Spore germination protein B3</fullName>
    </submittedName>
</protein>
<name>A0ABY4RYK7_9BACL</name>
<proteinExistence type="inferred from homology"/>
<reference evidence="10" key="2">
    <citation type="journal article" date="2021" name="J Anim Sci Technol">
        <title>Complete genome sequence of Paenibacillus konkukensis sp. nov. SK3146 as a potential probiotic strain.</title>
        <authorList>
            <person name="Jung H.I."/>
            <person name="Park S."/>
            <person name="Niu K.M."/>
            <person name="Lee S.W."/>
            <person name="Kothari D."/>
            <person name="Yi K.J."/>
            <person name="Kim S.K."/>
        </authorList>
    </citation>
    <scope>NUCLEOTIDE SEQUENCE</scope>
    <source>
        <strain evidence="10">SK3146</strain>
    </source>
</reference>
<evidence type="ECO:0000259" key="8">
    <source>
        <dbReference type="Pfam" id="PF05504"/>
    </source>
</evidence>
<evidence type="ECO:0000313" key="10">
    <source>
        <dbReference type="EMBL" id="UQZ86497.1"/>
    </source>
</evidence>
<dbReference type="NCBIfam" id="TIGR02887">
    <property type="entry name" value="spore_ger_x_C"/>
    <property type="match status" value="1"/>
</dbReference>
<dbReference type="InterPro" id="IPR008844">
    <property type="entry name" value="Spore_GerAC-like"/>
</dbReference>
<dbReference type="Pfam" id="PF05504">
    <property type="entry name" value="Spore_GerAC"/>
    <property type="match status" value="1"/>
</dbReference>
<sequence length="408" mass="45522">MNNGFAQTGMRLLRPALSFFGGFALLLTLTGCWDRVEVNDLTLIMAAGLDKSENSMIELSIEVYVPKPSGSGEQGASGTGASSGNAQTLVRSARGVTLADAMSRLQEEFPRRIFWGHCEIFIFGEKLAREGIRDQVDFIMREPGPRERADVFISKGEAKNVLSLLPPIERSSAEVLREMAKLQTGMKVTVKDLAEMLIGDAQAAAVPWIEVLPPEENQKPNQTVGFINGTAIMKEDRLVGRLDDKLTRGLLWLRNEVKTSIVTIEPESAKGHVSVKLLRSSSELIPKIDGDKWSMTVKIHTEDDVMQNTTNLNLSDPKLTKTLEKELAKDIEERIKLALVRPQKQLNADIFNFAEAFHRKYPKEWEKSKDHWDDIFPKVEVRIVASARILRTGMATIGANRPESEVKK</sequence>
<feature type="domain" description="Spore germination GerAC-like C-terminal" evidence="8">
    <location>
        <begin position="228"/>
        <end position="393"/>
    </location>
</feature>
<evidence type="ECO:0000256" key="5">
    <source>
        <dbReference type="ARBA" id="ARBA00023136"/>
    </source>
</evidence>
<evidence type="ECO:0000256" key="2">
    <source>
        <dbReference type="ARBA" id="ARBA00007886"/>
    </source>
</evidence>
<organism evidence="10 11">
    <name type="scientific">Paenibacillus konkukensis</name>
    <dbReference type="NCBI Taxonomy" id="2020716"/>
    <lineage>
        <taxon>Bacteria</taxon>
        <taxon>Bacillati</taxon>
        <taxon>Bacillota</taxon>
        <taxon>Bacilli</taxon>
        <taxon>Bacillales</taxon>
        <taxon>Paenibacillaceae</taxon>
        <taxon>Paenibacillus</taxon>
    </lineage>
</organism>
<comment type="similarity">
    <text evidence="2">Belongs to the GerABKC lipoprotein family.</text>
</comment>
<comment type="subcellular location">
    <subcellularLocation>
        <location evidence="1">Membrane</location>
        <topology evidence="1">Lipid-anchor</topology>
    </subcellularLocation>
</comment>
<evidence type="ECO:0000256" key="4">
    <source>
        <dbReference type="ARBA" id="ARBA00022729"/>
    </source>
</evidence>
<evidence type="ECO:0000256" key="3">
    <source>
        <dbReference type="ARBA" id="ARBA00022544"/>
    </source>
</evidence>
<dbReference type="Pfam" id="PF25198">
    <property type="entry name" value="Spore_GerAC_N"/>
    <property type="match status" value="1"/>
</dbReference>
<evidence type="ECO:0000256" key="1">
    <source>
        <dbReference type="ARBA" id="ARBA00004635"/>
    </source>
</evidence>
<evidence type="ECO:0000313" key="11">
    <source>
        <dbReference type="Proteomes" id="UP001057134"/>
    </source>
</evidence>
<dbReference type="Gene3D" id="3.30.300.210">
    <property type="entry name" value="Nutrient germinant receptor protein C, domain 3"/>
    <property type="match status" value="1"/>
</dbReference>
<dbReference type="InterPro" id="IPR057336">
    <property type="entry name" value="GerAC_N"/>
</dbReference>
<dbReference type="PANTHER" id="PTHR35789">
    <property type="entry name" value="SPORE GERMINATION PROTEIN B3"/>
    <property type="match status" value="1"/>
</dbReference>
<accession>A0ABY4RYK7</accession>
<keyword evidence="3" id="KW-0309">Germination</keyword>
<dbReference type="PANTHER" id="PTHR35789:SF1">
    <property type="entry name" value="SPORE GERMINATION PROTEIN B3"/>
    <property type="match status" value="1"/>
</dbReference>
<evidence type="ECO:0000259" key="9">
    <source>
        <dbReference type="Pfam" id="PF25198"/>
    </source>
</evidence>
<keyword evidence="6" id="KW-0564">Palmitate</keyword>
<dbReference type="RefSeq" id="WP_249862028.1">
    <property type="nucleotide sequence ID" value="NZ_CP027059.1"/>
</dbReference>
<evidence type="ECO:0000256" key="6">
    <source>
        <dbReference type="ARBA" id="ARBA00023139"/>
    </source>
</evidence>
<keyword evidence="4" id="KW-0732">Signal</keyword>
<dbReference type="InterPro" id="IPR038501">
    <property type="entry name" value="Spore_GerAC_C_sf"/>
</dbReference>
<gene>
    <name evidence="10" type="primary">gerBC_12</name>
    <name evidence="10" type="ORF">SK3146_05790</name>
</gene>
<dbReference type="EMBL" id="CP027059">
    <property type="protein sequence ID" value="UQZ86497.1"/>
    <property type="molecule type" value="Genomic_DNA"/>
</dbReference>
<keyword evidence="11" id="KW-1185">Reference proteome</keyword>
<reference evidence="10" key="1">
    <citation type="submission" date="2018-02" db="EMBL/GenBank/DDBJ databases">
        <authorList>
            <person name="Kim S.-K."/>
            <person name="Jung H.-I."/>
            <person name="Lee S.-W."/>
        </authorList>
    </citation>
    <scope>NUCLEOTIDE SEQUENCE</scope>
    <source>
        <strain evidence="10">SK3146</strain>
    </source>
</reference>
<dbReference type="Proteomes" id="UP001057134">
    <property type="component" value="Chromosome"/>
</dbReference>
<dbReference type="InterPro" id="IPR046953">
    <property type="entry name" value="Spore_GerAC-like_C"/>
</dbReference>
<feature type="domain" description="Spore germination protein N-terminal" evidence="9">
    <location>
        <begin position="34"/>
        <end position="210"/>
    </location>
</feature>
<keyword evidence="7" id="KW-0449">Lipoprotein</keyword>
<evidence type="ECO:0000256" key="7">
    <source>
        <dbReference type="ARBA" id="ARBA00023288"/>
    </source>
</evidence>
<keyword evidence="5" id="KW-0472">Membrane</keyword>